<reference evidence="2 3" key="1">
    <citation type="submission" date="2016-09" db="EMBL/GenBank/DDBJ databases">
        <title>Draft Genome Sequence of Aeromonas sobria Strain 08005, Isolated from Sick Rana catesbeiana.</title>
        <authorList>
            <person name="Yang Q."/>
        </authorList>
    </citation>
    <scope>NUCLEOTIDE SEQUENCE [LARGE SCALE GENOMIC DNA]</scope>
    <source>
        <strain evidence="2 3">08005</strain>
    </source>
</reference>
<evidence type="ECO:0000313" key="3">
    <source>
        <dbReference type="Proteomes" id="UP000179934"/>
    </source>
</evidence>
<sequence>MRLLPLCWLLGMTPALAAPVQLRLLEWGYLPVGYEQQFADYAKAHGVEATVSRIEPLLTDFDSVYRALRTRSADVVLPTSYFYKAHHQPLFKLLLPIDFSRLQHYPEVKPALKNTEYDKQGERNYSVPFSYAMFSLAYDSKQVPQAPTSWQVLANSSPPGQFAEFCDQFEPLLFSVLLSLGKSPALFASGEMLADKTLQQEVEQQLSQRLQASRGFWFNQANRCEDLRQQTFATTWGLELVECNKQNEQQWRIAMVQEGAIYALDAISIARHVGDDPARLKAAYLLVDFLLSAPLQRQMLVGTPTISASNMASRPPLSPQEQAVLPDRPLPEFDERLLVPALPAHIKNRYKRMVQQAIVASGKEGLVKQCPWDLDN</sequence>
<evidence type="ECO:0000313" key="2">
    <source>
        <dbReference type="EMBL" id="OHY93891.1"/>
    </source>
</evidence>
<feature type="signal peptide" evidence="1">
    <location>
        <begin position="1"/>
        <end position="17"/>
    </location>
</feature>
<dbReference type="SUPFAM" id="SSF53850">
    <property type="entry name" value="Periplasmic binding protein-like II"/>
    <property type="match status" value="1"/>
</dbReference>
<dbReference type="GeneID" id="58920813"/>
<accession>A0A1S2D1W9</accession>
<dbReference type="STRING" id="646.BJD16_11390"/>
<gene>
    <name evidence="2" type="ORF">BJD16_11390</name>
</gene>
<dbReference type="RefSeq" id="WP_042018431.1">
    <property type="nucleotide sequence ID" value="NZ_CDBW01000004.1"/>
</dbReference>
<organism evidence="2 3">
    <name type="scientific">Aeromonas sobria</name>
    <dbReference type="NCBI Taxonomy" id="646"/>
    <lineage>
        <taxon>Bacteria</taxon>
        <taxon>Pseudomonadati</taxon>
        <taxon>Pseudomonadota</taxon>
        <taxon>Gammaproteobacteria</taxon>
        <taxon>Aeromonadales</taxon>
        <taxon>Aeromonadaceae</taxon>
        <taxon>Aeromonas</taxon>
    </lineage>
</organism>
<proteinExistence type="predicted"/>
<evidence type="ECO:0000256" key="1">
    <source>
        <dbReference type="SAM" id="SignalP"/>
    </source>
</evidence>
<comment type="caution">
    <text evidence="2">The sequence shown here is derived from an EMBL/GenBank/DDBJ whole genome shotgun (WGS) entry which is preliminary data.</text>
</comment>
<dbReference type="Gene3D" id="3.40.190.10">
    <property type="entry name" value="Periplasmic binding protein-like II"/>
    <property type="match status" value="2"/>
</dbReference>
<dbReference type="EMBL" id="MKFU01000008">
    <property type="protein sequence ID" value="OHY93891.1"/>
    <property type="molecule type" value="Genomic_DNA"/>
</dbReference>
<name>A0A1S2D1W9_AERSO</name>
<feature type="chain" id="PRO_5010233281" evidence="1">
    <location>
        <begin position="18"/>
        <end position="376"/>
    </location>
</feature>
<dbReference type="Proteomes" id="UP000179934">
    <property type="component" value="Unassembled WGS sequence"/>
</dbReference>
<dbReference type="OrthoDB" id="9769319at2"/>
<keyword evidence="1" id="KW-0732">Signal</keyword>
<dbReference type="AlphaFoldDB" id="A0A1S2D1W9"/>
<protein>
    <submittedName>
        <fullName evidence="2">Spermidine/putrescine ABC transporter substrate-binding protein</fullName>
    </submittedName>
</protein>